<dbReference type="Pfam" id="PF02272">
    <property type="entry name" value="DHHA1"/>
    <property type="match status" value="1"/>
</dbReference>
<dbReference type="EMBL" id="BART01011377">
    <property type="protein sequence ID" value="GAG84288.1"/>
    <property type="molecule type" value="Genomic_DNA"/>
</dbReference>
<dbReference type="InterPro" id="IPR003156">
    <property type="entry name" value="DHHA1_dom"/>
</dbReference>
<dbReference type="InterPro" id="IPR051319">
    <property type="entry name" value="Oligoribo/pAp-PDE_c-di-AMP_PDE"/>
</dbReference>
<gene>
    <name evidence="2" type="ORF">S01H4_24268</name>
</gene>
<dbReference type="InterPro" id="IPR038763">
    <property type="entry name" value="DHH_sf"/>
</dbReference>
<comment type="caution">
    <text evidence="2">The sequence shown here is derived from an EMBL/GenBank/DDBJ whole genome shotgun (WGS) entry which is preliminary data.</text>
</comment>
<dbReference type="SUPFAM" id="SSF64182">
    <property type="entry name" value="DHH phosphoesterases"/>
    <property type="match status" value="1"/>
</dbReference>
<dbReference type="AlphaFoldDB" id="X1BJM1"/>
<reference evidence="2" key="1">
    <citation type="journal article" date="2014" name="Front. Microbiol.">
        <title>High frequency of phylogenetically diverse reductive dehalogenase-homologous genes in deep subseafloor sedimentary metagenomes.</title>
        <authorList>
            <person name="Kawai M."/>
            <person name="Futagami T."/>
            <person name="Toyoda A."/>
            <person name="Takaki Y."/>
            <person name="Nishi S."/>
            <person name="Hori S."/>
            <person name="Arai W."/>
            <person name="Tsubouchi T."/>
            <person name="Morono Y."/>
            <person name="Uchiyama I."/>
            <person name="Ito T."/>
            <person name="Fujiyama A."/>
            <person name="Inagaki F."/>
            <person name="Takami H."/>
        </authorList>
    </citation>
    <scope>NUCLEOTIDE SEQUENCE</scope>
    <source>
        <strain evidence="2">Expedition CK06-06</strain>
    </source>
</reference>
<evidence type="ECO:0000259" key="1">
    <source>
        <dbReference type="Pfam" id="PF02272"/>
    </source>
</evidence>
<dbReference type="Gene3D" id="3.10.310.30">
    <property type="match status" value="1"/>
</dbReference>
<protein>
    <recommendedName>
        <fullName evidence="1">DHHA1 domain-containing protein</fullName>
    </recommendedName>
</protein>
<evidence type="ECO:0000313" key="2">
    <source>
        <dbReference type="EMBL" id="GAG84288.1"/>
    </source>
</evidence>
<name>X1BJM1_9ZZZZ</name>
<organism evidence="2">
    <name type="scientific">marine sediment metagenome</name>
    <dbReference type="NCBI Taxonomy" id="412755"/>
    <lineage>
        <taxon>unclassified sequences</taxon>
        <taxon>metagenomes</taxon>
        <taxon>ecological metagenomes</taxon>
    </lineage>
</organism>
<accession>X1BJM1</accession>
<feature type="non-terminal residue" evidence="2">
    <location>
        <position position="1"/>
    </location>
</feature>
<proteinExistence type="predicted"/>
<dbReference type="PANTHER" id="PTHR47618:SF1">
    <property type="entry name" value="BIFUNCTIONAL OLIGORIBONUCLEASE AND PAP PHOSPHATASE NRNA"/>
    <property type="match status" value="1"/>
</dbReference>
<dbReference type="GO" id="GO:0003676">
    <property type="term" value="F:nucleic acid binding"/>
    <property type="evidence" value="ECO:0007669"/>
    <property type="project" value="InterPro"/>
</dbReference>
<feature type="domain" description="DHHA1" evidence="1">
    <location>
        <begin position="83"/>
        <end position="165"/>
    </location>
</feature>
<dbReference type="PANTHER" id="PTHR47618">
    <property type="entry name" value="BIFUNCTIONAL OLIGORIBONUCLEASE AND PAP PHOSPHATASE NRNA"/>
    <property type="match status" value="1"/>
</dbReference>
<sequence>LMAAAILVDSGFFKYGNNSTIRKFSRLLDEKVNYQHLLNMLQNETDISEKIAKIKGLQRVELIRKGDYLIGVSKVSSFGASVASMLIKNGFDVGIVYSEEKNRKNINSRAKKSVCLNTGLHLGKILEELTQYADGSGGGHDGAASITFNAELKQVLSEFIEKIKHFL</sequence>